<organism evidence="6 7">
    <name type="scientific">Escallonia rubra</name>
    <dbReference type="NCBI Taxonomy" id="112253"/>
    <lineage>
        <taxon>Eukaryota</taxon>
        <taxon>Viridiplantae</taxon>
        <taxon>Streptophyta</taxon>
        <taxon>Embryophyta</taxon>
        <taxon>Tracheophyta</taxon>
        <taxon>Spermatophyta</taxon>
        <taxon>Magnoliopsida</taxon>
        <taxon>eudicotyledons</taxon>
        <taxon>Gunneridae</taxon>
        <taxon>Pentapetalae</taxon>
        <taxon>asterids</taxon>
        <taxon>campanulids</taxon>
        <taxon>Escalloniales</taxon>
        <taxon>Escalloniaceae</taxon>
        <taxon>Escallonia</taxon>
    </lineage>
</organism>
<keyword evidence="7" id="KW-1185">Reference proteome</keyword>
<feature type="compositionally biased region" description="Basic and acidic residues" evidence="4">
    <location>
        <begin position="111"/>
        <end position="120"/>
    </location>
</feature>
<dbReference type="Pfam" id="PF00082">
    <property type="entry name" value="Peptidase_S8"/>
    <property type="match status" value="1"/>
</dbReference>
<accession>A0AA88U5E9</accession>
<feature type="domain" description="Peptidase S8/S53" evidence="5">
    <location>
        <begin position="40"/>
        <end position="216"/>
    </location>
</feature>
<evidence type="ECO:0000256" key="2">
    <source>
        <dbReference type="ARBA" id="ARBA00022729"/>
    </source>
</evidence>
<proteinExistence type="inferred from homology"/>
<protein>
    <recommendedName>
        <fullName evidence="5">Peptidase S8/S53 domain-containing protein</fullName>
    </recommendedName>
</protein>
<dbReference type="AlphaFoldDB" id="A0AA88U5E9"/>
<dbReference type="PANTHER" id="PTHR10795">
    <property type="entry name" value="PROPROTEIN CONVERTASE SUBTILISIN/KEXIN"/>
    <property type="match status" value="1"/>
</dbReference>
<comment type="caution">
    <text evidence="3">Lacks conserved residue(s) required for the propagation of feature annotation.</text>
</comment>
<dbReference type="InterPro" id="IPR036852">
    <property type="entry name" value="Peptidase_S8/S53_dom_sf"/>
</dbReference>
<gene>
    <name evidence="6" type="ORF">RJ640_000881</name>
</gene>
<dbReference type="EMBL" id="JAVXUO010002549">
    <property type="protein sequence ID" value="KAK2971864.1"/>
    <property type="molecule type" value="Genomic_DNA"/>
</dbReference>
<dbReference type="GO" id="GO:0006508">
    <property type="term" value="P:proteolysis"/>
    <property type="evidence" value="ECO:0007669"/>
    <property type="project" value="InterPro"/>
</dbReference>
<comment type="caution">
    <text evidence="6">The sequence shown here is derived from an EMBL/GenBank/DDBJ whole genome shotgun (WGS) entry which is preliminary data.</text>
</comment>
<dbReference type="Gene3D" id="3.40.50.200">
    <property type="entry name" value="Peptidase S8/S53 domain"/>
    <property type="match status" value="2"/>
</dbReference>
<sequence length="247" mass="25867">MLVYSYSHVMHGFSARLTLSAISAGAAPDSSFHISGVIRDVIIGLFDTGIWPESESFSDSGMSPIPGRWKGTCENGTDFSASLCNKKLIGARAFNKGFLAAGGRIRHKDFNSTRDFDGHGTRTSSTASGNHVPDTGADTAASDILAAMDQAIMDGVDVMSLSIGLGQAPYFDDPIAIASLSAVERGIFVTCAAGNYAFPSTTENGAPWITTVGASTIDRSFVGKLKLGNGFSLEGTSYFPQSVLVSD</sequence>
<feature type="region of interest" description="Disordered" evidence="4">
    <location>
        <begin position="111"/>
        <end position="135"/>
    </location>
</feature>
<evidence type="ECO:0000256" key="1">
    <source>
        <dbReference type="ARBA" id="ARBA00011073"/>
    </source>
</evidence>
<dbReference type="SUPFAM" id="SSF52743">
    <property type="entry name" value="Subtilisin-like"/>
    <property type="match status" value="1"/>
</dbReference>
<dbReference type="Gene3D" id="3.50.30.30">
    <property type="match status" value="1"/>
</dbReference>
<reference evidence="6" key="1">
    <citation type="submission" date="2022-12" db="EMBL/GenBank/DDBJ databases">
        <title>Draft genome assemblies for two species of Escallonia (Escalloniales).</title>
        <authorList>
            <person name="Chanderbali A."/>
            <person name="Dervinis C."/>
            <person name="Anghel I."/>
            <person name="Soltis D."/>
            <person name="Soltis P."/>
            <person name="Zapata F."/>
        </authorList>
    </citation>
    <scope>NUCLEOTIDE SEQUENCE</scope>
    <source>
        <strain evidence="6">UCBG92.1500</strain>
        <tissue evidence="6">Leaf</tissue>
    </source>
</reference>
<name>A0AA88U5E9_9ASTE</name>
<evidence type="ECO:0000259" key="5">
    <source>
        <dbReference type="Pfam" id="PF00082"/>
    </source>
</evidence>
<evidence type="ECO:0000313" key="6">
    <source>
        <dbReference type="EMBL" id="KAK2971864.1"/>
    </source>
</evidence>
<dbReference type="Proteomes" id="UP001187471">
    <property type="component" value="Unassembled WGS sequence"/>
</dbReference>
<evidence type="ECO:0000256" key="4">
    <source>
        <dbReference type="SAM" id="MobiDB-lite"/>
    </source>
</evidence>
<comment type="similarity">
    <text evidence="1 3">Belongs to the peptidase S8 family.</text>
</comment>
<dbReference type="GO" id="GO:0004252">
    <property type="term" value="F:serine-type endopeptidase activity"/>
    <property type="evidence" value="ECO:0007669"/>
    <property type="project" value="InterPro"/>
</dbReference>
<keyword evidence="2" id="KW-0732">Signal</keyword>
<dbReference type="InterPro" id="IPR000209">
    <property type="entry name" value="Peptidase_S8/S53_dom"/>
</dbReference>
<evidence type="ECO:0000313" key="7">
    <source>
        <dbReference type="Proteomes" id="UP001187471"/>
    </source>
</evidence>
<dbReference type="PROSITE" id="PS51892">
    <property type="entry name" value="SUBTILASE"/>
    <property type="match status" value="1"/>
</dbReference>
<dbReference type="InterPro" id="IPR045051">
    <property type="entry name" value="SBT"/>
</dbReference>
<evidence type="ECO:0000256" key="3">
    <source>
        <dbReference type="PROSITE-ProRule" id="PRU01240"/>
    </source>
</evidence>